<name>A0A8J7IBN2_9RHOB</name>
<feature type="domain" description="Outer membrane protein beta-barrel" evidence="2">
    <location>
        <begin position="3"/>
        <end position="192"/>
    </location>
</feature>
<gene>
    <name evidence="3" type="ORF">H1D41_02065</name>
</gene>
<dbReference type="Proteomes" id="UP000640583">
    <property type="component" value="Unassembled WGS sequence"/>
</dbReference>
<dbReference type="InterPro" id="IPR027385">
    <property type="entry name" value="Beta-barrel_OMP"/>
</dbReference>
<evidence type="ECO:0000313" key="4">
    <source>
        <dbReference type="Proteomes" id="UP000640583"/>
    </source>
</evidence>
<dbReference type="SUPFAM" id="SSF56925">
    <property type="entry name" value="OMPA-like"/>
    <property type="match status" value="1"/>
</dbReference>
<sequence>MVAALAATTSAQAADWSGAYVGAGLSLNNGTAYDASFGNGPVDIDGAEALLFTGYNWQFNRLIYSGEFWLGLGGPSGDDGDFLRPVTQESSYGVKARLGYDMDRFMPFVSLGYANLSYSADHDGGGSNIANDSFGATTLGVGADYALSRNTILRIEAEHLNIEGTAFDFGGGDLHGTEFSRNRLNLSVAWKF</sequence>
<proteinExistence type="predicted"/>
<dbReference type="RefSeq" id="WP_228847384.1">
    <property type="nucleotide sequence ID" value="NZ_JADCKQ010000001.1"/>
</dbReference>
<reference evidence="3" key="1">
    <citation type="submission" date="2020-10" db="EMBL/GenBank/DDBJ databases">
        <title>Paenihalocynthiibacter styelae gen. nov., sp. nov., isolated from stalked sea squirt Styela clava.</title>
        <authorList>
            <person name="Kim Y.-O."/>
            <person name="Yoon J.-H."/>
        </authorList>
    </citation>
    <scope>NUCLEOTIDE SEQUENCE</scope>
    <source>
        <strain evidence="3">MYP1-1</strain>
    </source>
</reference>
<dbReference type="Pfam" id="PF13505">
    <property type="entry name" value="OMP_b-brl"/>
    <property type="match status" value="1"/>
</dbReference>
<dbReference type="Gene3D" id="2.40.160.20">
    <property type="match status" value="1"/>
</dbReference>
<dbReference type="EMBL" id="JADCKQ010000001">
    <property type="protein sequence ID" value="MBI1492418.1"/>
    <property type="molecule type" value="Genomic_DNA"/>
</dbReference>
<keyword evidence="4" id="KW-1185">Reference proteome</keyword>
<organism evidence="3 4">
    <name type="scientific">Halocynthiibacter styelae</name>
    <dbReference type="NCBI Taxonomy" id="2761955"/>
    <lineage>
        <taxon>Bacteria</taxon>
        <taxon>Pseudomonadati</taxon>
        <taxon>Pseudomonadota</taxon>
        <taxon>Alphaproteobacteria</taxon>
        <taxon>Rhodobacterales</taxon>
        <taxon>Paracoccaceae</taxon>
        <taxon>Halocynthiibacter</taxon>
    </lineage>
</organism>
<evidence type="ECO:0000259" key="2">
    <source>
        <dbReference type="Pfam" id="PF13505"/>
    </source>
</evidence>
<dbReference type="AlphaFoldDB" id="A0A8J7IBN2"/>
<protein>
    <submittedName>
        <fullName evidence="3">Porin family protein</fullName>
    </submittedName>
</protein>
<evidence type="ECO:0000313" key="3">
    <source>
        <dbReference type="EMBL" id="MBI1492418.1"/>
    </source>
</evidence>
<evidence type="ECO:0000256" key="1">
    <source>
        <dbReference type="ARBA" id="ARBA00022729"/>
    </source>
</evidence>
<keyword evidence="1" id="KW-0732">Signal</keyword>
<comment type="caution">
    <text evidence="3">The sequence shown here is derived from an EMBL/GenBank/DDBJ whole genome shotgun (WGS) entry which is preliminary data.</text>
</comment>
<accession>A0A8J7IBN2</accession>
<dbReference type="InterPro" id="IPR011250">
    <property type="entry name" value="OMP/PagP_B-barrel"/>
</dbReference>